<evidence type="ECO:0000313" key="1">
    <source>
        <dbReference type="EMBL" id="KAK4827893.1"/>
    </source>
</evidence>
<name>A0AAN7NHY4_MYCAM</name>
<organism evidence="1 2">
    <name type="scientific">Mycteria americana</name>
    <name type="common">Wood stork</name>
    <dbReference type="NCBI Taxonomy" id="33587"/>
    <lineage>
        <taxon>Eukaryota</taxon>
        <taxon>Metazoa</taxon>
        <taxon>Chordata</taxon>
        <taxon>Craniata</taxon>
        <taxon>Vertebrata</taxon>
        <taxon>Euteleostomi</taxon>
        <taxon>Archelosauria</taxon>
        <taxon>Archosauria</taxon>
        <taxon>Dinosauria</taxon>
        <taxon>Saurischia</taxon>
        <taxon>Theropoda</taxon>
        <taxon>Coelurosauria</taxon>
        <taxon>Aves</taxon>
        <taxon>Neognathae</taxon>
        <taxon>Neoaves</taxon>
        <taxon>Aequornithes</taxon>
        <taxon>Ciconiiformes</taxon>
        <taxon>Ciconiidae</taxon>
        <taxon>Mycteria</taxon>
    </lineage>
</organism>
<keyword evidence="2" id="KW-1185">Reference proteome</keyword>
<sequence length="144" mass="16736">MIQGLEDMTCEVRLKDLNLFNRAKRKPRRLLGTENDLKDNYKDDGAKFFLVIADVIRRDNDHKLQAGRFHSVTKLENQLLTQLSQTPRLVFLAQSSLPGPLANYIMKMNRYGNISREERLRGLGVFSLERRRFRGILSMLVNNS</sequence>
<evidence type="ECO:0000313" key="2">
    <source>
        <dbReference type="Proteomes" id="UP001333110"/>
    </source>
</evidence>
<accession>A0AAN7NHY4</accession>
<dbReference type="Proteomes" id="UP001333110">
    <property type="component" value="Unassembled WGS sequence"/>
</dbReference>
<gene>
    <name evidence="1" type="ORF">QYF61_022316</name>
</gene>
<dbReference type="EMBL" id="JAUNZN010000002">
    <property type="protein sequence ID" value="KAK4827893.1"/>
    <property type="molecule type" value="Genomic_DNA"/>
</dbReference>
<reference evidence="1 2" key="1">
    <citation type="journal article" date="2023" name="J. Hered.">
        <title>Chromosome-level genome of the wood stork (Mycteria americana) provides insight into avian chromosome evolution.</title>
        <authorList>
            <person name="Flamio R. Jr."/>
            <person name="Ramstad K.M."/>
        </authorList>
    </citation>
    <scope>NUCLEOTIDE SEQUENCE [LARGE SCALE GENOMIC DNA]</scope>
    <source>
        <strain evidence="1">JAX WOST 10</strain>
    </source>
</reference>
<dbReference type="AlphaFoldDB" id="A0AAN7NHY4"/>
<proteinExistence type="predicted"/>
<comment type="caution">
    <text evidence="1">The sequence shown here is derived from an EMBL/GenBank/DDBJ whole genome shotgun (WGS) entry which is preliminary data.</text>
</comment>
<protein>
    <submittedName>
        <fullName evidence="1">Uncharacterized protein</fullName>
    </submittedName>
</protein>